<gene>
    <name evidence="1" type="ORF">ABS311_07230</name>
</gene>
<sequence>MAQKKYERKLVLDPNQWWEHLSLAQKFSANSLFQYGYQLAFIRDTEEGKLAVLLREDDIVTLSEEGDIDSEPSIILRT</sequence>
<name>A0ABV1RFH0_9ALTE</name>
<evidence type="ECO:0000313" key="1">
    <source>
        <dbReference type="EMBL" id="MER2491672.1"/>
    </source>
</evidence>
<evidence type="ECO:0000313" key="2">
    <source>
        <dbReference type="Proteomes" id="UP001467690"/>
    </source>
</evidence>
<accession>A0ABV1RFH0</accession>
<organism evidence="1 2">
    <name type="scientific">Catenovulum sediminis</name>
    <dbReference type="NCBI Taxonomy" id="1740262"/>
    <lineage>
        <taxon>Bacteria</taxon>
        <taxon>Pseudomonadati</taxon>
        <taxon>Pseudomonadota</taxon>
        <taxon>Gammaproteobacteria</taxon>
        <taxon>Alteromonadales</taxon>
        <taxon>Alteromonadaceae</taxon>
        <taxon>Catenovulum</taxon>
    </lineage>
</organism>
<keyword evidence="2" id="KW-1185">Reference proteome</keyword>
<protein>
    <submittedName>
        <fullName evidence="1">Uncharacterized protein</fullName>
    </submittedName>
</protein>
<dbReference type="RefSeq" id="WP_143871056.1">
    <property type="nucleotide sequence ID" value="NZ_CP041660.1"/>
</dbReference>
<dbReference type="Proteomes" id="UP001467690">
    <property type="component" value="Unassembled WGS sequence"/>
</dbReference>
<comment type="caution">
    <text evidence="1">The sequence shown here is derived from an EMBL/GenBank/DDBJ whole genome shotgun (WGS) entry which is preliminary data.</text>
</comment>
<reference evidence="1 2" key="1">
    <citation type="submission" date="2024-06" db="EMBL/GenBank/DDBJ databases">
        <authorList>
            <person name="Chen R.Y."/>
        </authorList>
    </citation>
    <scope>NUCLEOTIDE SEQUENCE [LARGE SCALE GENOMIC DNA]</scope>
    <source>
        <strain evidence="1 2">D2</strain>
    </source>
</reference>
<dbReference type="EMBL" id="JBELOE010000143">
    <property type="protein sequence ID" value="MER2491672.1"/>
    <property type="molecule type" value="Genomic_DNA"/>
</dbReference>
<proteinExistence type="predicted"/>